<evidence type="ECO:0000313" key="1">
    <source>
        <dbReference type="EMBL" id="BCR36046.1"/>
    </source>
</evidence>
<proteinExistence type="predicted"/>
<dbReference type="Proteomes" id="UP000620133">
    <property type="component" value="Chromosome"/>
</dbReference>
<reference evidence="1" key="1">
    <citation type="submission" date="2021-01" db="EMBL/GenBank/DDBJ databases">
        <title>Draft genome sequence of Acholeplasmataceae bacterium strain Mahy22.</title>
        <authorList>
            <person name="Watanabe M."/>
            <person name="Kojima H."/>
            <person name="Fukui M."/>
        </authorList>
    </citation>
    <scope>NUCLEOTIDE SEQUENCE</scope>
    <source>
        <strain evidence="1">Mahy22</strain>
    </source>
</reference>
<dbReference type="SUPFAM" id="SSF55604">
    <property type="entry name" value="Glucose permease domain IIB"/>
    <property type="match status" value="1"/>
</dbReference>
<accession>A0A7U9TIX4</accession>
<dbReference type="RefSeq" id="WP_176240098.1">
    <property type="nucleotide sequence ID" value="NZ_AP024412.1"/>
</dbReference>
<dbReference type="GO" id="GO:0008982">
    <property type="term" value="F:protein-N(PI)-phosphohistidine-sugar phosphotransferase activity"/>
    <property type="evidence" value="ECO:0007669"/>
    <property type="project" value="InterPro"/>
</dbReference>
<keyword evidence="2" id="KW-1185">Reference proteome</keyword>
<dbReference type="KEGG" id="manr:MPAN_009390"/>
<name>A0A7U9TIX4_9MOLU</name>
<dbReference type="EMBL" id="AP024412">
    <property type="protein sequence ID" value="BCR36046.1"/>
    <property type="molecule type" value="Genomic_DNA"/>
</dbReference>
<evidence type="ECO:0000313" key="2">
    <source>
        <dbReference type="Proteomes" id="UP000620133"/>
    </source>
</evidence>
<dbReference type="AlphaFoldDB" id="A0A7U9TIX4"/>
<protein>
    <recommendedName>
        <fullName evidence="3">PTS EIIB type-1 domain-containing protein</fullName>
    </recommendedName>
</protein>
<dbReference type="GO" id="GO:0009401">
    <property type="term" value="P:phosphoenolpyruvate-dependent sugar phosphotransferase system"/>
    <property type="evidence" value="ECO:0007669"/>
    <property type="project" value="InterPro"/>
</dbReference>
<sequence length="122" mass="14086">MIYLTAITIQTYIFIALGIIALFSLIFIVLKLTRKKGNILPVDNLFLNNIYKALGMKENIKSIDIKQQRLQIEVANMKAIDQELLKQTNTPAFVTGKKITLLIKNNTKQVFNYLNEKRKEEQ</sequence>
<organism evidence="1 2">
    <name type="scientific">Mariniplasma anaerobium</name>
    <dbReference type="NCBI Taxonomy" id="2735436"/>
    <lineage>
        <taxon>Bacteria</taxon>
        <taxon>Bacillati</taxon>
        <taxon>Mycoplasmatota</taxon>
        <taxon>Mollicutes</taxon>
        <taxon>Acholeplasmatales</taxon>
        <taxon>Acholeplasmataceae</taxon>
        <taxon>Mariniplasma</taxon>
    </lineage>
</organism>
<evidence type="ECO:0008006" key="3">
    <source>
        <dbReference type="Google" id="ProtNLM"/>
    </source>
</evidence>
<dbReference type="InterPro" id="IPR036878">
    <property type="entry name" value="Glu_permease_IIB"/>
</dbReference>
<gene>
    <name evidence="1" type="ORF">MPAN_009390</name>
</gene>
<dbReference type="Gene3D" id="3.30.1360.60">
    <property type="entry name" value="Glucose permease domain IIB"/>
    <property type="match status" value="1"/>
</dbReference>